<dbReference type="PANTHER" id="PTHR36449">
    <property type="entry name" value="ACETYLTRANSFERASE-RELATED"/>
    <property type="match status" value="1"/>
</dbReference>
<evidence type="ECO:0000259" key="6">
    <source>
        <dbReference type="Pfam" id="PF00583"/>
    </source>
</evidence>
<evidence type="ECO:0000313" key="8">
    <source>
        <dbReference type="Proteomes" id="UP000576393"/>
    </source>
</evidence>
<keyword evidence="3 7" id="KW-0808">Transferase</keyword>
<dbReference type="PANTHER" id="PTHR36449:SF1">
    <property type="entry name" value="ACETYLTRANSFERASE"/>
    <property type="match status" value="1"/>
</dbReference>
<feature type="domain" description="N-acetyltransferase" evidence="6">
    <location>
        <begin position="11"/>
        <end position="142"/>
    </location>
</feature>
<comment type="caution">
    <text evidence="7">The sequence shown here is derived from an EMBL/GenBank/DDBJ whole genome shotgun (WGS) entry which is preliminary data.</text>
</comment>
<keyword evidence="4" id="KW-0012">Acyltransferase</keyword>
<evidence type="ECO:0000256" key="1">
    <source>
        <dbReference type="ARBA" id="ARBA00022491"/>
    </source>
</evidence>
<sequence>MKLAPLQLLRRSHRMEEFDCGSPAQSDWLRRYGRMAHTAGTSRVYVVEDLDAERVVGYYALAAGSMTAPSAPERLLKGVGRHDQPVILLTRLGVDRAAQGVGLGRALVADALRRVGNVADQIGVRALLIHCENEAVRGFYTRIAEFESSPTDPLHLVLLTKDLRRSLGSGDRWPDGDHRSRSGGR</sequence>
<dbReference type="SUPFAM" id="SSF55729">
    <property type="entry name" value="Acyl-CoA N-acyltransferases (Nat)"/>
    <property type="match status" value="1"/>
</dbReference>
<evidence type="ECO:0000256" key="5">
    <source>
        <dbReference type="ARBA" id="ARBA00049880"/>
    </source>
</evidence>
<accession>A0A852UWX1</accession>
<name>A0A852UWX1_9ACTN</name>
<keyword evidence="1" id="KW-0678">Repressor</keyword>
<dbReference type="EMBL" id="JACCCO010000001">
    <property type="protein sequence ID" value="NYF40739.1"/>
    <property type="molecule type" value="Genomic_DNA"/>
</dbReference>
<gene>
    <name evidence="7" type="ORF">HDA43_002898</name>
</gene>
<dbReference type="AlphaFoldDB" id="A0A852UWX1"/>
<evidence type="ECO:0000256" key="3">
    <source>
        <dbReference type="ARBA" id="ARBA00022679"/>
    </source>
</evidence>
<keyword evidence="2" id="KW-1277">Toxin-antitoxin system</keyword>
<dbReference type="Proteomes" id="UP000576393">
    <property type="component" value="Unassembled WGS sequence"/>
</dbReference>
<dbReference type="GO" id="GO:0016747">
    <property type="term" value="F:acyltransferase activity, transferring groups other than amino-acyl groups"/>
    <property type="evidence" value="ECO:0007669"/>
    <property type="project" value="InterPro"/>
</dbReference>
<dbReference type="InterPro" id="IPR016181">
    <property type="entry name" value="Acyl_CoA_acyltransferase"/>
</dbReference>
<reference evidence="7 8" key="1">
    <citation type="submission" date="2020-07" db="EMBL/GenBank/DDBJ databases">
        <title>Sequencing the genomes of 1000 actinobacteria strains.</title>
        <authorList>
            <person name="Klenk H.-P."/>
        </authorList>
    </citation>
    <scope>NUCLEOTIDE SEQUENCE [LARGE SCALE GENOMIC DNA]</scope>
    <source>
        <strain evidence="7 8">DSM 45763</strain>
    </source>
</reference>
<evidence type="ECO:0000256" key="2">
    <source>
        <dbReference type="ARBA" id="ARBA00022649"/>
    </source>
</evidence>
<proteinExistence type="predicted"/>
<evidence type="ECO:0000313" key="7">
    <source>
        <dbReference type="EMBL" id="NYF40739.1"/>
    </source>
</evidence>
<dbReference type="Pfam" id="PF00583">
    <property type="entry name" value="Acetyltransf_1"/>
    <property type="match status" value="1"/>
</dbReference>
<organism evidence="7 8">
    <name type="scientific">Streptosporangium sandarakinum</name>
    <dbReference type="NCBI Taxonomy" id="1260955"/>
    <lineage>
        <taxon>Bacteria</taxon>
        <taxon>Bacillati</taxon>
        <taxon>Actinomycetota</taxon>
        <taxon>Actinomycetes</taxon>
        <taxon>Streptosporangiales</taxon>
        <taxon>Streptosporangiaceae</taxon>
        <taxon>Streptosporangium</taxon>
    </lineage>
</organism>
<dbReference type="InterPro" id="IPR000182">
    <property type="entry name" value="GNAT_dom"/>
</dbReference>
<protein>
    <submittedName>
        <fullName evidence="7">GNAT superfamily N-acetyltransferase</fullName>
    </submittedName>
</protein>
<dbReference type="Gene3D" id="3.40.630.30">
    <property type="match status" value="1"/>
</dbReference>
<comment type="catalytic activity">
    <reaction evidence="5">
        <text>glycyl-tRNA(Gly) + acetyl-CoA = N-acetylglycyl-tRNA(Gly) + CoA + H(+)</text>
        <dbReference type="Rhea" id="RHEA:81867"/>
        <dbReference type="Rhea" id="RHEA-COMP:9683"/>
        <dbReference type="Rhea" id="RHEA-COMP:19766"/>
        <dbReference type="ChEBI" id="CHEBI:15378"/>
        <dbReference type="ChEBI" id="CHEBI:57287"/>
        <dbReference type="ChEBI" id="CHEBI:57288"/>
        <dbReference type="ChEBI" id="CHEBI:78522"/>
        <dbReference type="ChEBI" id="CHEBI:232036"/>
    </reaction>
</comment>
<evidence type="ECO:0000256" key="4">
    <source>
        <dbReference type="ARBA" id="ARBA00023315"/>
    </source>
</evidence>
<dbReference type="RefSeq" id="WP_312873250.1">
    <property type="nucleotide sequence ID" value="NZ_JACCCO010000001.1"/>
</dbReference>
<keyword evidence="8" id="KW-1185">Reference proteome</keyword>